<dbReference type="InterPro" id="IPR011701">
    <property type="entry name" value="MFS"/>
</dbReference>
<feature type="transmembrane region" description="Helical" evidence="5">
    <location>
        <begin position="88"/>
        <end position="108"/>
    </location>
</feature>
<evidence type="ECO:0000256" key="2">
    <source>
        <dbReference type="ARBA" id="ARBA00022692"/>
    </source>
</evidence>
<feature type="transmembrane region" description="Helical" evidence="5">
    <location>
        <begin position="246"/>
        <end position="264"/>
    </location>
</feature>
<keyword evidence="3 5" id="KW-1133">Transmembrane helix</keyword>
<gene>
    <name evidence="7" type="ORF">AB0I48_10610</name>
</gene>
<dbReference type="Gene3D" id="1.20.1250.20">
    <property type="entry name" value="MFS general substrate transporter like domains"/>
    <property type="match status" value="1"/>
</dbReference>
<feature type="transmembrane region" description="Helical" evidence="5">
    <location>
        <begin position="181"/>
        <end position="202"/>
    </location>
</feature>
<sequence>MTLTGSNLSADPSVAKAAPRWDIIVLCAALAGLTILDLSKVNVALPSIGRDLHADATGMQLVVGAYIVTYALTLVPAGRLGDIRSRKLLMIVALVIYLAAGVGCALAVDVRMLVIARAVQGVAAGMLMPQVLGTMHATLAGADRGRGFGLYGATVNASIALGPVLGGALMALWHGSDSWRAVFWMNIPLGLVALFAVLRFAPRGAAATVTERRGIDPIGLLLFALALVCTLYPFVTTTGGDDDPAARWLALIPALILTTAFVYWERAAASRARPPLIEPRLIRESTYRNGIAIAACWFAANLGVVLVITLFLQDGVGLSPLASGLANVTFAIAAGFTSWFGARNVPLRGRGVVVLGIAVTLLGLGATACIGAVAPIHLIAFLVPVTQLIAGAGAGLVVSPNQALSLERVAPELGGTASALTQLGQRVGNSVGVAACGAVYFALLPEGDGSGGVRSAFLGGIAVVGSFMVLALLVAVADLRQRRTSVLPVKEIHP</sequence>
<evidence type="ECO:0000256" key="5">
    <source>
        <dbReference type="SAM" id="Phobius"/>
    </source>
</evidence>
<feature type="transmembrane region" description="Helical" evidence="5">
    <location>
        <begin position="352"/>
        <end position="373"/>
    </location>
</feature>
<feature type="transmembrane region" description="Helical" evidence="5">
    <location>
        <begin position="214"/>
        <end position="234"/>
    </location>
</feature>
<dbReference type="InterPro" id="IPR036259">
    <property type="entry name" value="MFS_trans_sf"/>
</dbReference>
<dbReference type="Pfam" id="PF07690">
    <property type="entry name" value="MFS_1"/>
    <property type="match status" value="1"/>
</dbReference>
<reference evidence="7 8" key="1">
    <citation type="submission" date="2024-06" db="EMBL/GenBank/DDBJ databases">
        <title>The Natural Products Discovery Center: Release of the First 8490 Sequenced Strains for Exploring Actinobacteria Biosynthetic Diversity.</title>
        <authorList>
            <person name="Kalkreuter E."/>
            <person name="Kautsar S.A."/>
            <person name="Yang D."/>
            <person name="Bader C.D."/>
            <person name="Teijaro C.N."/>
            <person name="Fluegel L."/>
            <person name="Davis C.M."/>
            <person name="Simpson J.R."/>
            <person name="Lauterbach L."/>
            <person name="Steele A.D."/>
            <person name="Gui C."/>
            <person name="Meng S."/>
            <person name="Li G."/>
            <person name="Viehrig K."/>
            <person name="Ye F."/>
            <person name="Su P."/>
            <person name="Kiefer A.F."/>
            <person name="Nichols A."/>
            <person name="Cepeda A.J."/>
            <person name="Yan W."/>
            <person name="Fan B."/>
            <person name="Jiang Y."/>
            <person name="Adhikari A."/>
            <person name="Zheng C.-J."/>
            <person name="Schuster L."/>
            <person name="Cowan T.M."/>
            <person name="Smanski M.J."/>
            <person name="Chevrette M.G."/>
            <person name="De Carvalho L.P.S."/>
            <person name="Shen B."/>
        </authorList>
    </citation>
    <scope>NUCLEOTIDE SEQUENCE [LARGE SCALE GENOMIC DNA]</scope>
    <source>
        <strain evidence="7 8">NPDC050403</strain>
    </source>
</reference>
<dbReference type="PROSITE" id="PS50850">
    <property type="entry name" value="MFS"/>
    <property type="match status" value="1"/>
</dbReference>
<dbReference type="CDD" id="cd17321">
    <property type="entry name" value="MFS_MMR_MDR_like"/>
    <property type="match status" value="1"/>
</dbReference>
<feature type="transmembrane region" description="Helical" evidence="5">
    <location>
        <begin position="148"/>
        <end position="175"/>
    </location>
</feature>
<feature type="transmembrane region" description="Helical" evidence="5">
    <location>
        <begin position="456"/>
        <end position="477"/>
    </location>
</feature>
<feature type="transmembrane region" description="Helical" evidence="5">
    <location>
        <begin position="379"/>
        <end position="398"/>
    </location>
</feature>
<protein>
    <submittedName>
        <fullName evidence="7">MFS transporter</fullName>
    </submittedName>
</protein>
<dbReference type="InterPro" id="IPR020846">
    <property type="entry name" value="MFS_dom"/>
</dbReference>
<dbReference type="EMBL" id="JBFAKC010000004">
    <property type="protein sequence ID" value="MEV0708006.1"/>
    <property type="molecule type" value="Genomic_DNA"/>
</dbReference>
<organism evidence="7 8">
    <name type="scientific">Nocardia aurea</name>
    <dbReference type="NCBI Taxonomy" id="2144174"/>
    <lineage>
        <taxon>Bacteria</taxon>
        <taxon>Bacillati</taxon>
        <taxon>Actinomycetota</taxon>
        <taxon>Actinomycetes</taxon>
        <taxon>Mycobacteriales</taxon>
        <taxon>Nocardiaceae</taxon>
        <taxon>Nocardia</taxon>
    </lineage>
</organism>
<feature type="domain" description="Major facilitator superfamily (MFS) profile" evidence="6">
    <location>
        <begin position="23"/>
        <end position="483"/>
    </location>
</feature>
<dbReference type="RefSeq" id="WP_357782201.1">
    <property type="nucleotide sequence ID" value="NZ_JBFAKC010000004.1"/>
</dbReference>
<comment type="caution">
    <text evidence="7">The sequence shown here is derived from an EMBL/GenBank/DDBJ whole genome shotgun (WGS) entry which is preliminary data.</text>
</comment>
<evidence type="ECO:0000256" key="4">
    <source>
        <dbReference type="ARBA" id="ARBA00023136"/>
    </source>
</evidence>
<dbReference type="PANTHER" id="PTHR42718:SF39">
    <property type="entry name" value="ACTINORHODIN TRANSPORTER-RELATED"/>
    <property type="match status" value="1"/>
</dbReference>
<feature type="transmembrane region" description="Helical" evidence="5">
    <location>
        <begin position="318"/>
        <end position="340"/>
    </location>
</feature>
<accession>A0ABV3FRF0</accession>
<evidence type="ECO:0000313" key="7">
    <source>
        <dbReference type="EMBL" id="MEV0708006.1"/>
    </source>
</evidence>
<feature type="transmembrane region" description="Helical" evidence="5">
    <location>
        <begin position="114"/>
        <end position="136"/>
    </location>
</feature>
<keyword evidence="2 5" id="KW-0812">Transmembrane</keyword>
<feature type="transmembrane region" description="Helical" evidence="5">
    <location>
        <begin position="427"/>
        <end position="444"/>
    </location>
</feature>
<name>A0ABV3FRF0_9NOCA</name>
<dbReference type="Proteomes" id="UP001551695">
    <property type="component" value="Unassembled WGS sequence"/>
</dbReference>
<evidence type="ECO:0000256" key="3">
    <source>
        <dbReference type="ARBA" id="ARBA00022989"/>
    </source>
</evidence>
<dbReference type="PANTHER" id="PTHR42718">
    <property type="entry name" value="MAJOR FACILITATOR SUPERFAMILY MULTIDRUG TRANSPORTER MFSC"/>
    <property type="match status" value="1"/>
</dbReference>
<feature type="transmembrane region" description="Helical" evidence="5">
    <location>
        <begin position="290"/>
        <end position="312"/>
    </location>
</feature>
<dbReference type="SUPFAM" id="SSF103473">
    <property type="entry name" value="MFS general substrate transporter"/>
    <property type="match status" value="1"/>
</dbReference>
<keyword evidence="4 5" id="KW-0472">Membrane</keyword>
<evidence type="ECO:0000259" key="6">
    <source>
        <dbReference type="PROSITE" id="PS50850"/>
    </source>
</evidence>
<evidence type="ECO:0000313" key="8">
    <source>
        <dbReference type="Proteomes" id="UP001551695"/>
    </source>
</evidence>
<keyword evidence="8" id="KW-1185">Reference proteome</keyword>
<feature type="transmembrane region" description="Helical" evidence="5">
    <location>
        <begin position="58"/>
        <end position="76"/>
    </location>
</feature>
<comment type="subcellular location">
    <subcellularLocation>
        <location evidence="1">Cell membrane</location>
        <topology evidence="1">Multi-pass membrane protein</topology>
    </subcellularLocation>
</comment>
<proteinExistence type="predicted"/>
<evidence type="ECO:0000256" key="1">
    <source>
        <dbReference type="ARBA" id="ARBA00004651"/>
    </source>
</evidence>
<feature type="transmembrane region" description="Helical" evidence="5">
    <location>
        <begin position="21"/>
        <end position="38"/>
    </location>
</feature>
<dbReference type="Gene3D" id="1.20.1720.10">
    <property type="entry name" value="Multidrug resistance protein D"/>
    <property type="match status" value="1"/>
</dbReference>